<reference evidence="4" key="1">
    <citation type="submission" date="2017-07" db="EMBL/GenBank/DDBJ databases">
        <title>Taro Niue Genome Assembly and Annotation.</title>
        <authorList>
            <person name="Atibalentja N."/>
            <person name="Keating K."/>
            <person name="Fields C.J."/>
        </authorList>
    </citation>
    <scope>NUCLEOTIDE SEQUENCE</scope>
    <source>
        <strain evidence="4">Niue_2</strain>
        <tissue evidence="4">Leaf</tissue>
    </source>
</reference>
<dbReference type="InterPro" id="IPR000424">
    <property type="entry name" value="Primosome_PriB/ssb"/>
</dbReference>
<dbReference type="GO" id="GO:0042645">
    <property type="term" value="C:mitochondrial nucleoid"/>
    <property type="evidence" value="ECO:0007669"/>
    <property type="project" value="TreeGrafter"/>
</dbReference>
<organism evidence="4 5">
    <name type="scientific">Colocasia esculenta</name>
    <name type="common">Wild taro</name>
    <name type="synonym">Arum esculentum</name>
    <dbReference type="NCBI Taxonomy" id="4460"/>
    <lineage>
        <taxon>Eukaryota</taxon>
        <taxon>Viridiplantae</taxon>
        <taxon>Streptophyta</taxon>
        <taxon>Embryophyta</taxon>
        <taxon>Tracheophyta</taxon>
        <taxon>Spermatophyta</taxon>
        <taxon>Magnoliopsida</taxon>
        <taxon>Liliopsida</taxon>
        <taxon>Araceae</taxon>
        <taxon>Aroideae</taxon>
        <taxon>Colocasieae</taxon>
        <taxon>Colocasia</taxon>
    </lineage>
</organism>
<dbReference type="EMBL" id="NMUH01004223">
    <property type="protein sequence ID" value="MQM08853.1"/>
    <property type="molecule type" value="Genomic_DNA"/>
</dbReference>
<evidence type="ECO:0000313" key="5">
    <source>
        <dbReference type="Proteomes" id="UP000652761"/>
    </source>
</evidence>
<dbReference type="Proteomes" id="UP000652761">
    <property type="component" value="Unassembled WGS sequence"/>
</dbReference>
<dbReference type="PANTHER" id="PTHR10302:SF23">
    <property type="entry name" value="PROTEIN OSB4, CHLOROPLASTIC"/>
    <property type="match status" value="1"/>
</dbReference>
<dbReference type="PROSITE" id="PS50935">
    <property type="entry name" value="SSB"/>
    <property type="match status" value="1"/>
</dbReference>
<accession>A0A843WC59</accession>
<dbReference type="Gene3D" id="2.40.50.140">
    <property type="entry name" value="Nucleic acid-binding proteins"/>
    <property type="match status" value="1"/>
</dbReference>
<dbReference type="GO" id="GO:0006264">
    <property type="term" value="P:mitochondrial DNA replication"/>
    <property type="evidence" value="ECO:0007669"/>
    <property type="project" value="TreeGrafter"/>
</dbReference>
<feature type="region of interest" description="Disordered" evidence="3">
    <location>
        <begin position="33"/>
        <end position="97"/>
    </location>
</feature>
<dbReference type="PANTHER" id="PTHR10302">
    <property type="entry name" value="SINGLE-STRANDED DNA-BINDING PROTEIN"/>
    <property type="match status" value="1"/>
</dbReference>
<evidence type="ECO:0000256" key="2">
    <source>
        <dbReference type="PROSITE-ProRule" id="PRU00252"/>
    </source>
</evidence>
<evidence type="ECO:0000256" key="1">
    <source>
        <dbReference type="ARBA" id="ARBA00023125"/>
    </source>
</evidence>
<keyword evidence="5" id="KW-1185">Reference proteome</keyword>
<protein>
    <submittedName>
        <fullName evidence="4">Uncharacterized protein</fullName>
    </submittedName>
</protein>
<proteinExistence type="predicted"/>
<dbReference type="InterPro" id="IPR011344">
    <property type="entry name" value="ssDNA-bd"/>
</dbReference>
<keyword evidence="1 2" id="KW-0238">DNA-binding</keyword>
<dbReference type="InterPro" id="IPR012340">
    <property type="entry name" value="NA-bd_OB-fold"/>
</dbReference>
<dbReference type="OrthoDB" id="669963at2759"/>
<dbReference type="SUPFAM" id="SSF50249">
    <property type="entry name" value="Nucleic acid-binding proteins"/>
    <property type="match status" value="1"/>
</dbReference>
<comment type="caution">
    <text evidence="4">The sequence shown here is derived from an EMBL/GenBank/DDBJ whole genome shotgun (WGS) entry which is preliminary data.</text>
</comment>
<evidence type="ECO:0000256" key="3">
    <source>
        <dbReference type="SAM" id="MobiDB-lite"/>
    </source>
</evidence>
<feature type="compositionally biased region" description="Low complexity" evidence="3">
    <location>
        <begin position="33"/>
        <end position="42"/>
    </location>
</feature>
<dbReference type="AlphaFoldDB" id="A0A843WC59"/>
<dbReference type="GO" id="GO:0003697">
    <property type="term" value="F:single-stranded DNA binding"/>
    <property type="evidence" value="ECO:0007669"/>
    <property type="project" value="InterPro"/>
</dbReference>
<gene>
    <name evidence="4" type="ORF">Taro_041711</name>
</gene>
<evidence type="ECO:0000313" key="4">
    <source>
        <dbReference type="EMBL" id="MQM08853.1"/>
    </source>
</evidence>
<name>A0A843WC59_COLES</name>
<sequence length="299" mass="32672">MKLSRALSAFLPSSSSQAGECLLLRAAAALQAASMSTGAKAKPAPRKGARTDGRNPAGAEFTTQPGPPKKEEFNGSPLHPRTKVDEEAAPQLPKPPEIPWQAKVANTVHLIGHLGTPVQLGVSPDGAYTAVSVLLHEKTHDLPQFWIPIVFQGDLAQIAACNLKEKDHVYVNGQLTGGSQLIDSNPDTKMQVMVHSISYVLDLHSQDHIRNNKGLVNTSAQVKDAPAPAVMQVWNDLFANPLKWWDYRPKDNKRSGAFKHKDSGQLLEIKEDTPEWILSQLDKLIFTSRTSSINFQSVK</sequence>